<dbReference type="Proteomes" id="UP000265520">
    <property type="component" value="Unassembled WGS sequence"/>
</dbReference>
<evidence type="ECO:0000256" key="1">
    <source>
        <dbReference type="SAM" id="MobiDB-lite"/>
    </source>
</evidence>
<comment type="caution">
    <text evidence="2">The sequence shown here is derived from an EMBL/GenBank/DDBJ whole genome shotgun (WGS) entry which is preliminary data.</text>
</comment>
<evidence type="ECO:0000313" key="2">
    <source>
        <dbReference type="EMBL" id="MCI95361.1"/>
    </source>
</evidence>
<dbReference type="AlphaFoldDB" id="A0A392W8A2"/>
<feature type="non-terminal residue" evidence="2">
    <location>
        <position position="48"/>
    </location>
</feature>
<proteinExistence type="predicted"/>
<accession>A0A392W8A2</accession>
<evidence type="ECO:0000313" key="3">
    <source>
        <dbReference type="Proteomes" id="UP000265520"/>
    </source>
</evidence>
<protein>
    <submittedName>
        <fullName evidence="2">Uncharacterized protein</fullName>
    </submittedName>
</protein>
<name>A0A392W8A2_9FABA</name>
<keyword evidence="3" id="KW-1185">Reference proteome</keyword>
<feature type="compositionally biased region" description="Acidic residues" evidence="1">
    <location>
        <begin position="23"/>
        <end position="48"/>
    </location>
</feature>
<sequence>MINRNGSLQPFSSLSFVPKNGEKEEEQNGEEEEEQNGEEEVDTADSST</sequence>
<dbReference type="EMBL" id="LXQA011384566">
    <property type="protein sequence ID" value="MCI95361.1"/>
    <property type="molecule type" value="Genomic_DNA"/>
</dbReference>
<reference evidence="2 3" key="1">
    <citation type="journal article" date="2018" name="Front. Plant Sci.">
        <title>Red Clover (Trifolium pratense) and Zigzag Clover (T. medium) - A Picture of Genomic Similarities and Differences.</title>
        <authorList>
            <person name="Dluhosova J."/>
            <person name="Istvanek J."/>
            <person name="Nedelnik J."/>
            <person name="Repkova J."/>
        </authorList>
    </citation>
    <scope>NUCLEOTIDE SEQUENCE [LARGE SCALE GENOMIC DNA]</scope>
    <source>
        <strain evidence="3">cv. 10/8</strain>
        <tissue evidence="2">Leaf</tissue>
    </source>
</reference>
<feature type="region of interest" description="Disordered" evidence="1">
    <location>
        <begin position="1"/>
        <end position="48"/>
    </location>
</feature>
<feature type="compositionally biased region" description="Polar residues" evidence="1">
    <location>
        <begin position="1"/>
        <end position="15"/>
    </location>
</feature>
<organism evidence="2 3">
    <name type="scientific">Trifolium medium</name>
    <dbReference type="NCBI Taxonomy" id="97028"/>
    <lineage>
        <taxon>Eukaryota</taxon>
        <taxon>Viridiplantae</taxon>
        <taxon>Streptophyta</taxon>
        <taxon>Embryophyta</taxon>
        <taxon>Tracheophyta</taxon>
        <taxon>Spermatophyta</taxon>
        <taxon>Magnoliopsida</taxon>
        <taxon>eudicotyledons</taxon>
        <taxon>Gunneridae</taxon>
        <taxon>Pentapetalae</taxon>
        <taxon>rosids</taxon>
        <taxon>fabids</taxon>
        <taxon>Fabales</taxon>
        <taxon>Fabaceae</taxon>
        <taxon>Papilionoideae</taxon>
        <taxon>50 kb inversion clade</taxon>
        <taxon>NPAAA clade</taxon>
        <taxon>Hologalegina</taxon>
        <taxon>IRL clade</taxon>
        <taxon>Trifolieae</taxon>
        <taxon>Trifolium</taxon>
    </lineage>
</organism>